<sequence length="303" mass="32267">MNGPPNDHRPKITGAPLSVDVVDVHAHLGPYSRFFIPDPDAATMIDVMNRTGTDVAVIASNLGIQADAHAGNTETLAAVEAHPDRIAAYAVINPWQRPTVEIDRVVDDPRFVGIKIHPSLHRYPVTGARYAAVWEFADATGCPVLSHTDADSAVDHPGLFASITARYPSAPIILGHAGISPAGVDASIAVVADSAHSYLEICGSQLTGALIGHMVRHVGSERVLFGSDFPFIDQRMSLGRVVHSGLDAAAQRAILGANSRRLFRWRPLPIPAGAPTPDGAPGRRTTPPRTSTQHPAETSERTR</sequence>
<feature type="region of interest" description="Disordered" evidence="2">
    <location>
        <begin position="267"/>
        <end position="303"/>
    </location>
</feature>
<feature type="compositionally biased region" description="Low complexity" evidence="2">
    <location>
        <begin position="275"/>
        <end position="292"/>
    </location>
</feature>
<evidence type="ECO:0000313" key="5">
    <source>
        <dbReference type="Proteomes" id="UP000199103"/>
    </source>
</evidence>
<dbReference type="PANTHER" id="PTHR21240">
    <property type="entry name" value="2-AMINO-3-CARBOXYLMUCONATE-6-SEMIALDEHYDE DECARBOXYLASE"/>
    <property type="match status" value="1"/>
</dbReference>
<dbReference type="InterPro" id="IPR032466">
    <property type="entry name" value="Metal_Hydrolase"/>
</dbReference>
<evidence type="ECO:0000256" key="2">
    <source>
        <dbReference type="SAM" id="MobiDB-lite"/>
    </source>
</evidence>
<dbReference type="STRING" id="630515.SAMN04489812_1545"/>
<dbReference type="InterPro" id="IPR006680">
    <property type="entry name" value="Amidohydro-rel"/>
</dbReference>
<keyword evidence="1" id="KW-0456">Lyase</keyword>
<dbReference type="GO" id="GO:0016787">
    <property type="term" value="F:hydrolase activity"/>
    <property type="evidence" value="ECO:0007669"/>
    <property type="project" value="InterPro"/>
</dbReference>
<dbReference type="GO" id="GO:0016831">
    <property type="term" value="F:carboxy-lyase activity"/>
    <property type="evidence" value="ECO:0007669"/>
    <property type="project" value="InterPro"/>
</dbReference>
<gene>
    <name evidence="4" type="ORF">SAMN04489812_1545</name>
</gene>
<dbReference type="Gene3D" id="3.20.20.140">
    <property type="entry name" value="Metal-dependent hydrolases"/>
    <property type="match status" value="1"/>
</dbReference>
<evidence type="ECO:0000313" key="4">
    <source>
        <dbReference type="EMBL" id="SDS31817.1"/>
    </source>
</evidence>
<dbReference type="AlphaFoldDB" id="A0A1H1R7R6"/>
<dbReference type="Pfam" id="PF04909">
    <property type="entry name" value="Amidohydro_2"/>
    <property type="match status" value="1"/>
</dbReference>
<organism evidence="4 5">
    <name type="scientific">Microlunatus soli</name>
    <dbReference type="NCBI Taxonomy" id="630515"/>
    <lineage>
        <taxon>Bacteria</taxon>
        <taxon>Bacillati</taxon>
        <taxon>Actinomycetota</taxon>
        <taxon>Actinomycetes</taxon>
        <taxon>Propionibacteriales</taxon>
        <taxon>Propionibacteriaceae</taxon>
        <taxon>Microlunatus</taxon>
    </lineage>
</organism>
<accession>A0A1H1R7R6</accession>
<dbReference type="RefSeq" id="WP_091522453.1">
    <property type="nucleotide sequence ID" value="NZ_LT629772.1"/>
</dbReference>
<keyword evidence="5" id="KW-1185">Reference proteome</keyword>
<evidence type="ECO:0000259" key="3">
    <source>
        <dbReference type="Pfam" id="PF04909"/>
    </source>
</evidence>
<dbReference type="Proteomes" id="UP000199103">
    <property type="component" value="Chromosome I"/>
</dbReference>
<dbReference type="SUPFAM" id="SSF51556">
    <property type="entry name" value="Metallo-dependent hydrolases"/>
    <property type="match status" value="1"/>
</dbReference>
<dbReference type="EMBL" id="LT629772">
    <property type="protein sequence ID" value="SDS31817.1"/>
    <property type="molecule type" value="Genomic_DNA"/>
</dbReference>
<reference evidence="4 5" key="1">
    <citation type="submission" date="2016-10" db="EMBL/GenBank/DDBJ databases">
        <authorList>
            <person name="de Groot N.N."/>
        </authorList>
    </citation>
    <scope>NUCLEOTIDE SEQUENCE [LARGE SCALE GENOMIC DNA]</scope>
    <source>
        <strain evidence="4 5">DSM 21800</strain>
    </source>
</reference>
<dbReference type="OrthoDB" id="1407586at2"/>
<protein>
    <recommendedName>
        <fullName evidence="3">Amidohydrolase-related domain-containing protein</fullName>
    </recommendedName>
</protein>
<dbReference type="InterPro" id="IPR032465">
    <property type="entry name" value="ACMSD"/>
</dbReference>
<name>A0A1H1R7R6_9ACTN</name>
<proteinExistence type="predicted"/>
<evidence type="ECO:0000256" key="1">
    <source>
        <dbReference type="ARBA" id="ARBA00023239"/>
    </source>
</evidence>
<feature type="domain" description="Amidohydrolase-related" evidence="3">
    <location>
        <begin position="22"/>
        <end position="264"/>
    </location>
</feature>